<dbReference type="Proteomes" id="UP000673691">
    <property type="component" value="Unassembled WGS sequence"/>
</dbReference>
<feature type="non-terminal residue" evidence="2">
    <location>
        <position position="206"/>
    </location>
</feature>
<evidence type="ECO:0000313" key="2">
    <source>
        <dbReference type="EMBL" id="KAG5461673.1"/>
    </source>
</evidence>
<accession>A0A8H7ZZ60</accession>
<keyword evidence="3" id="KW-1185">Reference proteome</keyword>
<comment type="caution">
    <text evidence="2">The sequence shown here is derived from an EMBL/GenBank/DDBJ whole genome shotgun (WGS) entry which is preliminary data.</text>
</comment>
<dbReference type="EMBL" id="JAEFCI010003300">
    <property type="protein sequence ID" value="KAG5461673.1"/>
    <property type="molecule type" value="Genomic_DNA"/>
</dbReference>
<dbReference type="AlphaFoldDB" id="A0A8H7ZZ60"/>
<sequence length="206" mass="22064">MLYQRSSESAYVALSPFLHDGTLGVTGTTNGLAPLAESSRSNIDITDTLIADEPPEIQEQRPRKSKQFSFLSYLFCCTGEVTEGTVLPNGQQLISSAAPPVVNVEPSAPVADRNHFTLPPKSRIANRNALAAAPCRTSEVEAPVETGRRGAFFAALKRLLPRLDRRVDRRPSVGISSHARRRSSRGSAGSRDPTANVIASVAPGVT</sequence>
<name>A0A8H7ZZ60_9FUNG</name>
<evidence type="ECO:0000313" key="3">
    <source>
        <dbReference type="Proteomes" id="UP000673691"/>
    </source>
</evidence>
<reference evidence="2 3" key="1">
    <citation type="journal article" name="Sci. Rep.">
        <title>Genome-scale phylogenetic analyses confirm Olpidium as the closest living zoosporic fungus to the non-flagellated, terrestrial fungi.</title>
        <authorList>
            <person name="Chang Y."/>
            <person name="Rochon D."/>
            <person name="Sekimoto S."/>
            <person name="Wang Y."/>
            <person name="Chovatia M."/>
            <person name="Sandor L."/>
            <person name="Salamov A."/>
            <person name="Grigoriev I.V."/>
            <person name="Stajich J.E."/>
            <person name="Spatafora J.W."/>
        </authorList>
    </citation>
    <scope>NUCLEOTIDE SEQUENCE [LARGE SCALE GENOMIC DNA]</scope>
    <source>
        <strain evidence="2">S191</strain>
    </source>
</reference>
<gene>
    <name evidence="2" type="ORF">BJ554DRAFT_6092</name>
</gene>
<proteinExistence type="predicted"/>
<feature type="region of interest" description="Disordered" evidence="1">
    <location>
        <begin position="171"/>
        <end position="206"/>
    </location>
</feature>
<evidence type="ECO:0000256" key="1">
    <source>
        <dbReference type="SAM" id="MobiDB-lite"/>
    </source>
</evidence>
<organism evidence="2 3">
    <name type="scientific">Olpidium bornovanus</name>
    <dbReference type="NCBI Taxonomy" id="278681"/>
    <lineage>
        <taxon>Eukaryota</taxon>
        <taxon>Fungi</taxon>
        <taxon>Fungi incertae sedis</taxon>
        <taxon>Olpidiomycota</taxon>
        <taxon>Olpidiomycotina</taxon>
        <taxon>Olpidiomycetes</taxon>
        <taxon>Olpidiales</taxon>
        <taxon>Olpidiaceae</taxon>
        <taxon>Olpidium</taxon>
    </lineage>
</organism>
<protein>
    <submittedName>
        <fullName evidence="2">Uncharacterized protein</fullName>
    </submittedName>
</protein>